<accession>A0ABN8ATA9</accession>
<evidence type="ECO:0000313" key="2">
    <source>
        <dbReference type="Proteomes" id="UP001153292"/>
    </source>
</evidence>
<reference evidence="1" key="1">
    <citation type="submission" date="2021-12" db="EMBL/GenBank/DDBJ databases">
        <authorList>
            <person name="King R."/>
        </authorList>
    </citation>
    <scope>NUCLEOTIDE SEQUENCE</scope>
</reference>
<sequence>MEQNENLDKERNRKPRKIMKVNPSRYEVAEAMNANRRYWKSVFNEIEANTAEAIEESKQIAKVLPNNLYEKVCTTLNMPMAYSIQDDESIKLKGKLTRRLVKEPMLSQRKCLHIDRELDSDTDVEFESSDDGDDEGGDEKLNIHMELLSKPEREQVTWPSHYLQPEKEEEKTLIRKADDLTDKIATEFCKYMKELGGNQQSQLFTPKAIKELFQIEFDTHVTRGVSVVPKEIPCVEDRIAAMSGFLEKSKLATLEREITRDIIAERRPDKLVAFGKSLPCGEGWRAPRNDTNNSWRSARHVPRDLVTLKTVWEGITNLRSVKEYCRWMIEHPEYRRAPYLSSLGMFDPAVLEARLTFEAASPLASPDVAPAPIDHIRRRLSQLADTN</sequence>
<gene>
    <name evidence="1" type="ORF">CHILSU_LOCUS480</name>
</gene>
<proteinExistence type="predicted"/>
<keyword evidence="2" id="KW-1185">Reference proteome</keyword>
<evidence type="ECO:0000313" key="1">
    <source>
        <dbReference type="EMBL" id="CAH0397411.1"/>
    </source>
</evidence>
<name>A0ABN8ATA9_CHISP</name>
<dbReference type="Proteomes" id="UP001153292">
    <property type="component" value="Chromosome 1"/>
</dbReference>
<organism evidence="1 2">
    <name type="scientific">Chilo suppressalis</name>
    <name type="common">Asiatic rice borer moth</name>
    <dbReference type="NCBI Taxonomy" id="168631"/>
    <lineage>
        <taxon>Eukaryota</taxon>
        <taxon>Metazoa</taxon>
        <taxon>Ecdysozoa</taxon>
        <taxon>Arthropoda</taxon>
        <taxon>Hexapoda</taxon>
        <taxon>Insecta</taxon>
        <taxon>Pterygota</taxon>
        <taxon>Neoptera</taxon>
        <taxon>Endopterygota</taxon>
        <taxon>Lepidoptera</taxon>
        <taxon>Glossata</taxon>
        <taxon>Ditrysia</taxon>
        <taxon>Pyraloidea</taxon>
        <taxon>Crambidae</taxon>
        <taxon>Crambinae</taxon>
        <taxon>Chilo</taxon>
    </lineage>
</organism>
<dbReference type="EMBL" id="OU963894">
    <property type="protein sequence ID" value="CAH0397411.1"/>
    <property type="molecule type" value="Genomic_DNA"/>
</dbReference>
<protein>
    <submittedName>
        <fullName evidence="1">Uncharacterized protein</fullName>
    </submittedName>
</protein>